<keyword evidence="1" id="KW-0812">Transmembrane</keyword>
<organism evidence="2 3">
    <name type="scientific">Daphnia magna</name>
    <dbReference type="NCBI Taxonomy" id="35525"/>
    <lineage>
        <taxon>Eukaryota</taxon>
        <taxon>Metazoa</taxon>
        <taxon>Ecdysozoa</taxon>
        <taxon>Arthropoda</taxon>
        <taxon>Crustacea</taxon>
        <taxon>Branchiopoda</taxon>
        <taxon>Diplostraca</taxon>
        <taxon>Cladocera</taxon>
        <taxon>Anomopoda</taxon>
        <taxon>Daphniidae</taxon>
        <taxon>Daphnia</taxon>
    </lineage>
</organism>
<reference evidence="2 3" key="1">
    <citation type="submission" date="2016-03" db="EMBL/GenBank/DDBJ databases">
        <title>EvidentialGene: Evidence-directed Construction of Genes on Genomes.</title>
        <authorList>
            <person name="Gilbert D.G."/>
            <person name="Choi J.-H."/>
            <person name="Mockaitis K."/>
            <person name="Colbourne J."/>
            <person name="Pfrender M."/>
        </authorList>
    </citation>
    <scope>NUCLEOTIDE SEQUENCE [LARGE SCALE GENOMIC DNA]</scope>
    <source>
        <strain evidence="2 3">Xinb3</strain>
        <tissue evidence="2">Complete organism</tissue>
    </source>
</reference>
<name>A0A164VNU1_9CRUS</name>
<keyword evidence="1" id="KW-1133">Transmembrane helix</keyword>
<feature type="transmembrane region" description="Helical" evidence="1">
    <location>
        <begin position="113"/>
        <end position="132"/>
    </location>
</feature>
<keyword evidence="1" id="KW-0472">Membrane</keyword>
<dbReference type="AlphaFoldDB" id="A0A164VNU1"/>
<dbReference type="EMBL" id="LRGB01001361">
    <property type="protein sequence ID" value="KZS12506.1"/>
    <property type="molecule type" value="Genomic_DNA"/>
</dbReference>
<keyword evidence="3" id="KW-1185">Reference proteome</keyword>
<comment type="caution">
    <text evidence="2">The sequence shown here is derived from an EMBL/GenBank/DDBJ whole genome shotgun (WGS) entry which is preliminary data.</text>
</comment>
<proteinExistence type="predicted"/>
<accession>A0A164VNU1</accession>
<evidence type="ECO:0000313" key="3">
    <source>
        <dbReference type="Proteomes" id="UP000076858"/>
    </source>
</evidence>
<protein>
    <submittedName>
        <fullName evidence="2">Uncharacterized protein</fullName>
    </submittedName>
</protein>
<evidence type="ECO:0000313" key="2">
    <source>
        <dbReference type="EMBL" id="KZS12506.1"/>
    </source>
</evidence>
<gene>
    <name evidence="2" type="ORF">APZ42_022660</name>
</gene>
<dbReference type="Proteomes" id="UP000076858">
    <property type="component" value="Unassembled WGS sequence"/>
</dbReference>
<evidence type="ECO:0000256" key="1">
    <source>
        <dbReference type="SAM" id="Phobius"/>
    </source>
</evidence>
<sequence>MQNGHLGFHFRQLGENQLLIFAMTLLQLPLNGDGWRERLVMKLVYIAFRLNFSWHLHHLKLNRLEMLELIRRENKPDFCPRIDDVLKAIFSGLNVGEIICPGPFWHPYYIRKLQYLLFILVIFFNLLTLNTTR</sequence>